<feature type="compositionally biased region" description="Basic and acidic residues" evidence="1">
    <location>
        <begin position="100"/>
        <end position="112"/>
    </location>
</feature>
<gene>
    <name evidence="3" type="ORF">MGU_07784</name>
</gene>
<evidence type="ECO:0000256" key="1">
    <source>
        <dbReference type="SAM" id="MobiDB-lite"/>
    </source>
</evidence>
<comment type="caution">
    <text evidence="3">The sequence shown here is derived from an EMBL/GenBank/DDBJ whole genome shotgun (WGS) entry which is preliminary data.</text>
</comment>
<evidence type="ECO:0008006" key="5">
    <source>
        <dbReference type="Google" id="ProtNLM"/>
    </source>
</evidence>
<evidence type="ECO:0000313" key="3">
    <source>
        <dbReference type="EMBL" id="KID84991.1"/>
    </source>
</evidence>
<evidence type="ECO:0000256" key="2">
    <source>
        <dbReference type="SAM" id="SignalP"/>
    </source>
</evidence>
<dbReference type="HOGENOM" id="CLU_1796923_0_0_1"/>
<protein>
    <recommendedName>
        <fullName evidence="5">Secreted protein</fullName>
    </recommendedName>
</protein>
<dbReference type="Proteomes" id="UP000031192">
    <property type="component" value="Unassembled WGS sequence"/>
</dbReference>
<accession>A0A0B4H5D8</accession>
<organism evidence="3 4">
    <name type="scientific">Metarhizium guizhouense (strain ARSEF 977)</name>
    <dbReference type="NCBI Taxonomy" id="1276136"/>
    <lineage>
        <taxon>Eukaryota</taxon>
        <taxon>Fungi</taxon>
        <taxon>Dikarya</taxon>
        <taxon>Ascomycota</taxon>
        <taxon>Pezizomycotina</taxon>
        <taxon>Sordariomycetes</taxon>
        <taxon>Hypocreomycetidae</taxon>
        <taxon>Hypocreales</taxon>
        <taxon>Clavicipitaceae</taxon>
        <taxon>Metarhizium</taxon>
    </lineage>
</organism>
<keyword evidence="4" id="KW-1185">Reference proteome</keyword>
<sequence length="144" mass="15285">MKYAVVFACTAALVSALRLPLPRAANENNQVDRLPAQGPPGKSCEEQGGTITWIVCSGDKQSVPYKGQGSDILRLCCLSKTAPAQDQKAPPESASVQGPPDDKKKSCEEQGGRKSLACSVNEKSITYNATFFEVLCCVPKTPPA</sequence>
<dbReference type="EMBL" id="AZNH01000035">
    <property type="protein sequence ID" value="KID84991.1"/>
    <property type="molecule type" value="Genomic_DNA"/>
</dbReference>
<proteinExistence type="predicted"/>
<feature type="region of interest" description="Disordered" evidence="1">
    <location>
        <begin position="82"/>
        <end position="115"/>
    </location>
</feature>
<dbReference type="AlphaFoldDB" id="A0A0B4H5D8"/>
<evidence type="ECO:0000313" key="4">
    <source>
        <dbReference type="Proteomes" id="UP000031192"/>
    </source>
</evidence>
<name>A0A0B4H5D8_METGA</name>
<reference evidence="3 4" key="1">
    <citation type="journal article" date="2014" name="Proc. Natl. Acad. Sci. U.S.A.">
        <title>Trajectory and genomic determinants of fungal-pathogen speciation and host adaptation.</title>
        <authorList>
            <person name="Hu X."/>
            <person name="Xiao G."/>
            <person name="Zheng P."/>
            <person name="Shang Y."/>
            <person name="Su Y."/>
            <person name="Zhang X."/>
            <person name="Liu X."/>
            <person name="Zhan S."/>
            <person name="St Leger R.J."/>
            <person name="Wang C."/>
        </authorList>
    </citation>
    <scope>NUCLEOTIDE SEQUENCE [LARGE SCALE GENOMIC DNA]</scope>
    <source>
        <strain evidence="3 4">ARSEF 977</strain>
    </source>
</reference>
<feature type="chain" id="PRO_5002103868" description="Secreted protein" evidence="2">
    <location>
        <begin position="17"/>
        <end position="144"/>
    </location>
</feature>
<keyword evidence="2" id="KW-0732">Signal</keyword>
<feature type="signal peptide" evidence="2">
    <location>
        <begin position="1"/>
        <end position="16"/>
    </location>
</feature>